<accession>A0A5M3TAP6</accession>
<keyword evidence="1" id="KW-0472">Membrane</keyword>
<keyword evidence="1" id="KW-0812">Transmembrane</keyword>
<protein>
    <submittedName>
        <fullName evidence="2">Uncharacterized protein</fullName>
    </submittedName>
</protein>
<reference evidence="2 3" key="1">
    <citation type="journal article" date="2019" name="J Genomics">
        <title>The Draft Genome of a Hydrogen-producing Cyanobacterium, Arthrospira platensis NIES-46.</title>
        <authorList>
            <person name="Suzuki S."/>
            <person name="Yamaguchi H."/>
            <person name="Kawachi M."/>
        </authorList>
    </citation>
    <scope>NUCLEOTIDE SEQUENCE [LARGE SCALE GENOMIC DNA]</scope>
    <source>
        <strain evidence="2 3">NIES-46</strain>
    </source>
</reference>
<name>A0A5M3TAP6_LIMPL</name>
<gene>
    <name evidence="2" type="ORF">NIES46_46460</name>
</gene>
<keyword evidence="1" id="KW-1133">Transmembrane helix</keyword>
<dbReference type="RefSeq" id="WP_006617037.1">
    <property type="nucleotide sequence ID" value="NZ_BIMW01000199.1"/>
</dbReference>
<sequence length="336" mass="37948">MKNQPHPRKVLGEIIAKDPNLLQDRQRCEAYLRDMCPAYKREIKILIDAHREGVPNDLISSKLPPELSIQNISQKLQNNCGLSLEMSKWAVDSWAIALKIIGVSSTHSSGLGTPKMTKKHDIKVTVISFILATFSLFILMVFGYKYFGYPKFLSRQYEAHEPISTNLYNLESSFPQEQYSKYIELAKKNILSFPDTAHIRYSLGTNEPISLNNNHTTNLNNNLNLEAIGYLDASGEQALPFTKQDILQLIDELSDRMNNNSIQESDTVEVLSLVCIEANSNTIYLMKNISIQAILRDIVNSAVNEGLTFLESDIDLTQLEINQNSPSSNLMSGRYQ</sequence>
<evidence type="ECO:0000256" key="1">
    <source>
        <dbReference type="SAM" id="Phobius"/>
    </source>
</evidence>
<comment type="caution">
    <text evidence="2">The sequence shown here is derived from an EMBL/GenBank/DDBJ whole genome shotgun (WGS) entry which is preliminary data.</text>
</comment>
<evidence type="ECO:0000313" key="2">
    <source>
        <dbReference type="EMBL" id="GCE96574.1"/>
    </source>
</evidence>
<keyword evidence="3" id="KW-1185">Reference proteome</keyword>
<organism evidence="2 3">
    <name type="scientific">Limnospira platensis NIES-46</name>
    <dbReference type="NCBI Taxonomy" id="1236695"/>
    <lineage>
        <taxon>Bacteria</taxon>
        <taxon>Bacillati</taxon>
        <taxon>Cyanobacteriota</taxon>
        <taxon>Cyanophyceae</taxon>
        <taxon>Oscillatoriophycideae</taxon>
        <taxon>Oscillatoriales</taxon>
        <taxon>Sirenicapillariaceae</taxon>
        <taxon>Limnospira</taxon>
    </lineage>
</organism>
<evidence type="ECO:0000313" key="3">
    <source>
        <dbReference type="Proteomes" id="UP000326169"/>
    </source>
</evidence>
<dbReference type="EMBL" id="BIMW01000199">
    <property type="protein sequence ID" value="GCE96574.1"/>
    <property type="molecule type" value="Genomic_DNA"/>
</dbReference>
<dbReference type="Proteomes" id="UP000326169">
    <property type="component" value="Unassembled WGS sequence"/>
</dbReference>
<feature type="transmembrane region" description="Helical" evidence="1">
    <location>
        <begin position="124"/>
        <end position="147"/>
    </location>
</feature>
<proteinExistence type="predicted"/>
<dbReference type="GeneID" id="301685363"/>